<sequence length="293" mass="33216">MDALITYQPDSIQTQNQSLKQGQQAQQAVLPRPQGVRQSYHPRYKDPILEGGYLLPRPAESIAYSEMPASDIVLPVHKKQNTETDWLVVVLFVAVSLFATIRYSYIKYIGHLFLSLVNYPTSVRMLQENNYPASHGAYRLDAVFYLTFSIFVFQSFNILNLAHSAKGITYFAFVLAGVLLYFLGKKLVYLTVGSLFETQAETGEYLFNVDNFNRALGLVLLPLVALVSFSPWNNPLMIVLAGLVIVIAFNLVLLQRGVIILLRKQFSIFYLFLYLCTLEILPLLLIYKVVVVE</sequence>
<dbReference type="EMBL" id="QWGR01000002">
    <property type="protein sequence ID" value="RIJ49845.1"/>
    <property type="molecule type" value="Genomic_DNA"/>
</dbReference>
<keyword evidence="1" id="KW-0812">Transmembrane</keyword>
<reference evidence="2 3" key="1">
    <citation type="submission" date="2018-08" db="EMBL/GenBank/DDBJ databases">
        <title>Pallidiluteibacterium maritimus gen. nov., sp. nov., isolated from coastal sediment.</title>
        <authorList>
            <person name="Zhou L.Y."/>
        </authorList>
    </citation>
    <scope>NUCLEOTIDE SEQUENCE [LARGE SCALE GENOMIC DNA]</scope>
    <source>
        <strain evidence="2 3">XSD2</strain>
    </source>
</reference>
<proteinExistence type="predicted"/>
<accession>A0A399T4K4</accession>
<protein>
    <submittedName>
        <fullName evidence="2">DUF4271 domain-containing protein</fullName>
    </submittedName>
</protein>
<feature type="transmembrane region" description="Helical" evidence="1">
    <location>
        <begin position="266"/>
        <end position="287"/>
    </location>
</feature>
<keyword evidence="1" id="KW-1133">Transmembrane helix</keyword>
<feature type="transmembrane region" description="Helical" evidence="1">
    <location>
        <begin position="236"/>
        <end position="254"/>
    </location>
</feature>
<feature type="transmembrane region" description="Helical" evidence="1">
    <location>
        <begin position="168"/>
        <end position="184"/>
    </location>
</feature>
<evidence type="ECO:0000313" key="2">
    <source>
        <dbReference type="EMBL" id="RIJ49845.1"/>
    </source>
</evidence>
<dbReference type="Pfam" id="PF14093">
    <property type="entry name" value="DUF4271"/>
    <property type="match status" value="1"/>
</dbReference>
<dbReference type="RefSeq" id="WP_119436533.1">
    <property type="nucleotide sequence ID" value="NZ_QWGR01000002.1"/>
</dbReference>
<dbReference type="AlphaFoldDB" id="A0A399T4K4"/>
<keyword evidence="3" id="KW-1185">Reference proteome</keyword>
<gene>
    <name evidence="2" type="ORF">D1614_03640</name>
</gene>
<feature type="transmembrane region" description="Helical" evidence="1">
    <location>
        <begin position="86"/>
        <end position="105"/>
    </location>
</feature>
<dbReference type="Proteomes" id="UP000265926">
    <property type="component" value="Unassembled WGS sequence"/>
</dbReference>
<dbReference type="InterPro" id="IPR025367">
    <property type="entry name" value="DUF4271"/>
</dbReference>
<comment type="caution">
    <text evidence="2">The sequence shown here is derived from an EMBL/GenBank/DDBJ whole genome shotgun (WGS) entry which is preliminary data.</text>
</comment>
<keyword evidence="1" id="KW-0472">Membrane</keyword>
<evidence type="ECO:0000313" key="3">
    <source>
        <dbReference type="Proteomes" id="UP000265926"/>
    </source>
</evidence>
<feature type="transmembrane region" description="Helical" evidence="1">
    <location>
        <begin position="142"/>
        <end position="162"/>
    </location>
</feature>
<dbReference type="OrthoDB" id="1467217at2"/>
<evidence type="ECO:0000256" key="1">
    <source>
        <dbReference type="SAM" id="Phobius"/>
    </source>
</evidence>
<organism evidence="2 3">
    <name type="scientific">Maribellus luteus</name>
    <dbReference type="NCBI Taxonomy" id="2305463"/>
    <lineage>
        <taxon>Bacteria</taxon>
        <taxon>Pseudomonadati</taxon>
        <taxon>Bacteroidota</taxon>
        <taxon>Bacteroidia</taxon>
        <taxon>Marinilabiliales</taxon>
        <taxon>Prolixibacteraceae</taxon>
        <taxon>Maribellus</taxon>
    </lineage>
</organism>
<name>A0A399T4K4_9BACT</name>
<feature type="transmembrane region" description="Helical" evidence="1">
    <location>
        <begin position="212"/>
        <end position="230"/>
    </location>
</feature>